<accession>A0A4S8JTA6</accession>
<comment type="caution">
    <text evidence="1">The sequence shown here is derived from an EMBL/GenBank/DDBJ whole genome shotgun (WGS) entry which is preliminary data.</text>
</comment>
<evidence type="ECO:0000313" key="1">
    <source>
        <dbReference type="EMBL" id="THU65378.1"/>
    </source>
</evidence>
<dbReference type="Proteomes" id="UP000317650">
    <property type="component" value="Chromosome 5"/>
</dbReference>
<gene>
    <name evidence="1" type="ORF">C4D60_Mb05t03010</name>
</gene>
<reference evidence="1 2" key="1">
    <citation type="journal article" date="2019" name="Nat. Plants">
        <title>Genome sequencing of Musa balbisiana reveals subgenome evolution and function divergence in polyploid bananas.</title>
        <authorList>
            <person name="Yao X."/>
        </authorList>
    </citation>
    <scope>NUCLEOTIDE SEQUENCE [LARGE SCALE GENOMIC DNA]</scope>
    <source>
        <strain evidence="2">cv. DH-PKW</strain>
        <tissue evidence="1">Leaves</tissue>
    </source>
</reference>
<dbReference type="EMBL" id="PYDT01000003">
    <property type="protein sequence ID" value="THU65378.1"/>
    <property type="molecule type" value="Genomic_DNA"/>
</dbReference>
<organism evidence="1 2">
    <name type="scientific">Musa balbisiana</name>
    <name type="common">Banana</name>
    <dbReference type="NCBI Taxonomy" id="52838"/>
    <lineage>
        <taxon>Eukaryota</taxon>
        <taxon>Viridiplantae</taxon>
        <taxon>Streptophyta</taxon>
        <taxon>Embryophyta</taxon>
        <taxon>Tracheophyta</taxon>
        <taxon>Spermatophyta</taxon>
        <taxon>Magnoliopsida</taxon>
        <taxon>Liliopsida</taxon>
        <taxon>Zingiberales</taxon>
        <taxon>Musaceae</taxon>
        <taxon>Musa</taxon>
    </lineage>
</organism>
<dbReference type="AlphaFoldDB" id="A0A4S8JTA6"/>
<keyword evidence="2" id="KW-1185">Reference proteome</keyword>
<protein>
    <submittedName>
        <fullName evidence="1">Uncharacterized protein</fullName>
    </submittedName>
</protein>
<name>A0A4S8JTA6_MUSBA</name>
<evidence type="ECO:0000313" key="2">
    <source>
        <dbReference type="Proteomes" id="UP000317650"/>
    </source>
</evidence>
<proteinExistence type="predicted"/>
<sequence length="176" mass="19560">MENTAYVKRASLLSGEWCDSSGKQNNQECICPAPRQASHTAIRGLGRLRRRQINCPHTPWFSSVTNIMGEAFQLLHPPGLGQHKHRPRIPHLRLPPVAQRCGDGTGSRDGNELEEVSFNEKGSIGERSRGKEIHRTGQANERMLAFGNGGLRVRWSLRSEAVGDGVECIHNSYVNL</sequence>